<proteinExistence type="predicted"/>
<dbReference type="AlphaFoldDB" id="A0A2P2IJ64"/>
<name>A0A2P2IJ64_RHIMU</name>
<dbReference type="EMBL" id="GGEC01000748">
    <property type="protein sequence ID" value="MBW81231.1"/>
    <property type="molecule type" value="Transcribed_RNA"/>
</dbReference>
<reference evidence="1" key="1">
    <citation type="submission" date="2018-02" db="EMBL/GenBank/DDBJ databases">
        <title>Rhizophora mucronata_Transcriptome.</title>
        <authorList>
            <person name="Meera S.P."/>
            <person name="Sreeshan A."/>
            <person name="Augustine A."/>
        </authorList>
    </citation>
    <scope>NUCLEOTIDE SEQUENCE</scope>
    <source>
        <tissue evidence="1">Leaf</tissue>
    </source>
</reference>
<evidence type="ECO:0000313" key="1">
    <source>
        <dbReference type="EMBL" id="MBW81231.1"/>
    </source>
</evidence>
<accession>A0A2P2IJ64</accession>
<protein>
    <submittedName>
        <fullName evidence="1">Uncharacterized protein</fullName>
    </submittedName>
</protein>
<sequence>MNFGFPFLRESENMLCDHVYIGLFGLPVTN</sequence>
<organism evidence="1">
    <name type="scientific">Rhizophora mucronata</name>
    <name type="common">Asiatic mangrove</name>
    <dbReference type="NCBI Taxonomy" id="61149"/>
    <lineage>
        <taxon>Eukaryota</taxon>
        <taxon>Viridiplantae</taxon>
        <taxon>Streptophyta</taxon>
        <taxon>Embryophyta</taxon>
        <taxon>Tracheophyta</taxon>
        <taxon>Spermatophyta</taxon>
        <taxon>Magnoliopsida</taxon>
        <taxon>eudicotyledons</taxon>
        <taxon>Gunneridae</taxon>
        <taxon>Pentapetalae</taxon>
        <taxon>rosids</taxon>
        <taxon>fabids</taxon>
        <taxon>Malpighiales</taxon>
        <taxon>Rhizophoraceae</taxon>
        <taxon>Rhizophora</taxon>
    </lineage>
</organism>